<feature type="transmembrane region" description="Helical" evidence="7">
    <location>
        <begin position="42"/>
        <end position="64"/>
    </location>
</feature>
<proteinExistence type="inferred from homology"/>
<dbReference type="GO" id="GO:0032977">
    <property type="term" value="F:membrane insertase activity"/>
    <property type="evidence" value="ECO:0007669"/>
    <property type="project" value="InterPro"/>
</dbReference>
<comment type="subcellular location">
    <subcellularLocation>
        <location evidence="1 6">Membrane</location>
        <topology evidence="1 6">Multi-pass membrane protein</topology>
    </subcellularLocation>
</comment>
<dbReference type="GO" id="GO:0032979">
    <property type="term" value="P:protein insertion into mitochondrial inner membrane from matrix"/>
    <property type="evidence" value="ECO:0007669"/>
    <property type="project" value="TreeGrafter"/>
</dbReference>
<feature type="transmembrane region" description="Helical" evidence="7">
    <location>
        <begin position="211"/>
        <end position="230"/>
    </location>
</feature>
<dbReference type="OMA" id="WQRKRIV"/>
<dbReference type="PANTHER" id="PTHR12428:SF65">
    <property type="entry name" value="CYTOCHROME C OXIDASE ASSEMBLY PROTEIN COX18, MITOCHONDRIAL"/>
    <property type="match status" value="1"/>
</dbReference>
<name>A0A1Y2F1T4_PROLT</name>
<evidence type="ECO:0000256" key="3">
    <source>
        <dbReference type="ARBA" id="ARBA00022692"/>
    </source>
</evidence>
<evidence type="ECO:0000256" key="1">
    <source>
        <dbReference type="ARBA" id="ARBA00004141"/>
    </source>
</evidence>
<feature type="domain" description="Membrane insertase YidC/Oxa/ALB C-terminal" evidence="8">
    <location>
        <begin position="44"/>
        <end position="253"/>
    </location>
</feature>
<feature type="transmembrane region" description="Helical" evidence="7">
    <location>
        <begin position="181"/>
        <end position="199"/>
    </location>
</feature>
<dbReference type="Pfam" id="PF02096">
    <property type="entry name" value="60KD_IMP"/>
    <property type="match status" value="1"/>
</dbReference>
<accession>A0A1Y2F1T4</accession>
<dbReference type="GO" id="GO:0005743">
    <property type="term" value="C:mitochondrial inner membrane"/>
    <property type="evidence" value="ECO:0007669"/>
    <property type="project" value="TreeGrafter"/>
</dbReference>
<evidence type="ECO:0000313" key="9">
    <source>
        <dbReference type="EMBL" id="ORY77829.1"/>
    </source>
</evidence>
<dbReference type="PANTHER" id="PTHR12428">
    <property type="entry name" value="OXA1"/>
    <property type="match status" value="1"/>
</dbReference>
<gene>
    <name evidence="9" type="ORF">BCR37DRAFT_350746</name>
</gene>
<protein>
    <submittedName>
        <fullName evidence="9">Membrane insertase OXA1/ALB3/YidC</fullName>
    </submittedName>
</protein>
<dbReference type="InterPro" id="IPR028055">
    <property type="entry name" value="YidC/Oxa/ALB_C"/>
</dbReference>
<dbReference type="EMBL" id="MCFI01000019">
    <property type="protein sequence ID" value="ORY77829.1"/>
    <property type="molecule type" value="Genomic_DNA"/>
</dbReference>
<evidence type="ECO:0000256" key="6">
    <source>
        <dbReference type="RuleBase" id="RU003945"/>
    </source>
</evidence>
<evidence type="ECO:0000256" key="4">
    <source>
        <dbReference type="ARBA" id="ARBA00022989"/>
    </source>
</evidence>
<evidence type="ECO:0000256" key="7">
    <source>
        <dbReference type="SAM" id="Phobius"/>
    </source>
</evidence>
<dbReference type="AlphaFoldDB" id="A0A1Y2F1T4"/>
<dbReference type="InterPro" id="IPR001708">
    <property type="entry name" value="YidC/ALB3/OXA1/COX18"/>
</dbReference>
<keyword evidence="4 7" id="KW-1133">Transmembrane helix</keyword>
<evidence type="ECO:0000256" key="2">
    <source>
        <dbReference type="ARBA" id="ARBA00009877"/>
    </source>
</evidence>
<comment type="similarity">
    <text evidence="2 6">Belongs to the OXA1/ALB3/YidC family.</text>
</comment>
<keyword evidence="3 6" id="KW-0812">Transmembrane</keyword>
<sequence>MLRPAVYTCRCHRRAFHATRSATSPLDVAHVALQTVHAATGASWAATIPLVTLGISVLTIPIAVRSRRNQIRLAALRPLVQAQQATLAKQARATAIDTRSFQRELKRLQRDFRRTLHKRHGVNLLSILALPALKIPLWLCFSFTLRSMAGMDIPFLEGVETEEGFKVEGLLWMQDLTRPDMMLSLPVLFGLANLLNVELNSAKGASLLGRVLGNIGRCLAIVFIPIAAQMPAALCLYWTTSAVFTLAQNLVLNQIWPVDR</sequence>
<feature type="transmembrane region" description="Helical" evidence="7">
    <location>
        <begin position="122"/>
        <end position="145"/>
    </location>
</feature>
<evidence type="ECO:0000259" key="8">
    <source>
        <dbReference type="Pfam" id="PF02096"/>
    </source>
</evidence>
<reference evidence="9 10" key="1">
    <citation type="submission" date="2016-07" db="EMBL/GenBank/DDBJ databases">
        <title>Pervasive Adenine N6-methylation of Active Genes in Fungi.</title>
        <authorList>
            <consortium name="DOE Joint Genome Institute"/>
            <person name="Mondo S.J."/>
            <person name="Dannebaum R.O."/>
            <person name="Kuo R.C."/>
            <person name="Labutti K."/>
            <person name="Haridas S."/>
            <person name="Kuo A."/>
            <person name="Salamov A."/>
            <person name="Ahrendt S.R."/>
            <person name="Lipzen A."/>
            <person name="Sullivan W."/>
            <person name="Andreopoulos W.B."/>
            <person name="Clum A."/>
            <person name="Lindquist E."/>
            <person name="Daum C."/>
            <person name="Ramamoorthy G.K."/>
            <person name="Gryganskyi A."/>
            <person name="Culley D."/>
            <person name="Magnuson J.K."/>
            <person name="James T.Y."/>
            <person name="O'Malley M.A."/>
            <person name="Stajich J.E."/>
            <person name="Spatafora J.W."/>
            <person name="Visel A."/>
            <person name="Grigoriev I.V."/>
        </authorList>
    </citation>
    <scope>NUCLEOTIDE SEQUENCE [LARGE SCALE GENOMIC DNA]</scope>
    <source>
        <strain evidence="9 10">12-1054</strain>
    </source>
</reference>
<keyword evidence="10" id="KW-1185">Reference proteome</keyword>
<organism evidence="9 10">
    <name type="scientific">Protomyces lactucae-debilis</name>
    <dbReference type="NCBI Taxonomy" id="2754530"/>
    <lineage>
        <taxon>Eukaryota</taxon>
        <taxon>Fungi</taxon>
        <taxon>Dikarya</taxon>
        <taxon>Ascomycota</taxon>
        <taxon>Taphrinomycotina</taxon>
        <taxon>Taphrinomycetes</taxon>
        <taxon>Taphrinales</taxon>
        <taxon>Protomycetaceae</taxon>
        <taxon>Protomyces</taxon>
    </lineage>
</organism>
<dbReference type="OrthoDB" id="2148490at2759"/>
<dbReference type="GO" id="GO:0033617">
    <property type="term" value="P:mitochondrial respiratory chain complex IV assembly"/>
    <property type="evidence" value="ECO:0007669"/>
    <property type="project" value="TreeGrafter"/>
</dbReference>
<evidence type="ECO:0000313" key="10">
    <source>
        <dbReference type="Proteomes" id="UP000193685"/>
    </source>
</evidence>
<dbReference type="GeneID" id="63784633"/>
<comment type="caution">
    <text evidence="9">The sequence shown here is derived from an EMBL/GenBank/DDBJ whole genome shotgun (WGS) entry which is preliminary data.</text>
</comment>
<dbReference type="CDD" id="cd20069">
    <property type="entry name" value="5TM_Oxa1-like"/>
    <property type="match status" value="1"/>
</dbReference>
<dbReference type="RefSeq" id="XP_040723214.1">
    <property type="nucleotide sequence ID" value="XM_040868034.1"/>
</dbReference>
<keyword evidence="5 7" id="KW-0472">Membrane</keyword>
<dbReference type="Proteomes" id="UP000193685">
    <property type="component" value="Unassembled WGS sequence"/>
</dbReference>
<dbReference type="STRING" id="56484.A0A1Y2F1T4"/>
<evidence type="ECO:0000256" key="5">
    <source>
        <dbReference type="ARBA" id="ARBA00023136"/>
    </source>
</evidence>